<accession>A0ABN7UZU2</accession>
<organism evidence="1 2">
    <name type="scientific">Gigaspora margarita</name>
    <dbReference type="NCBI Taxonomy" id="4874"/>
    <lineage>
        <taxon>Eukaryota</taxon>
        <taxon>Fungi</taxon>
        <taxon>Fungi incertae sedis</taxon>
        <taxon>Mucoromycota</taxon>
        <taxon>Glomeromycotina</taxon>
        <taxon>Glomeromycetes</taxon>
        <taxon>Diversisporales</taxon>
        <taxon>Gigasporaceae</taxon>
        <taxon>Gigaspora</taxon>
    </lineage>
</organism>
<comment type="caution">
    <text evidence="1">The sequence shown here is derived from an EMBL/GenBank/DDBJ whole genome shotgun (WGS) entry which is preliminary data.</text>
</comment>
<gene>
    <name evidence="1" type="ORF">GMARGA_LOCUS12267</name>
</gene>
<dbReference type="Proteomes" id="UP000789901">
    <property type="component" value="Unassembled WGS sequence"/>
</dbReference>
<protein>
    <submittedName>
        <fullName evidence="1">6153_t:CDS:1</fullName>
    </submittedName>
</protein>
<name>A0ABN7UZU2_GIGMA</name>
<dbReference type="EMBL" id="CAJVQB010007436">
    <property type="protein sequence ID" value="CAG8703287.1"/>
    <property type="molecule type" value="Genomic_DNA"/>
</dbReference>
<evidence type="ECO:0000313" key="2">
    <source>
        <dbReference type="Proteomes" id="UP000789901"/>
    </source>
</evidence>
<keyword evidence="2" id="KW-1185">Reference proteome</keyword>
<reference evidence="1 2" key="1">
    <citation type="submission" date="2021-06" db="EMBL/GenBank/DDBJ databases">
        <authorList>
            <person name="Kallberg Y."/>
            <person name="Tangrot J."/>
            <person name="Rosling A."/>
        </authorList>
    </citation>
    <scope>NUCLEOTIDE SEQUENCE [LARGE SCALE GENOMIC DNA]</scope>
    <source>
        <strain evidence="1 2">120-4 pot B 10/14</strain>
    </source>
</reference>
<evidence type="ECO:0000313" key="1">
    <source>
        <dbReference type="EMBL" id="CAG8703287.1"/>
    </source>
</evidence>
<sequence length="87" mass="9851">MYLGLMHTMYACTTEYQEEIITAGSVTYKGNEDNPSIPQNVLRNIIEQAVAFAKNHSSHNKALSEILIEEKSDGACAFNNYIFRLYD</sequence>
<proteinExistence type="predicted"/>